<gene>
    <name evidence="3" type="ORF">FHX78_112590</name>
</gene>
<reference evidence="3 4" key="1">
    <citation type="submission" date="2019-06" db="EMBL/GenBank/DDBJ databases">
        <title>Sequencing the genomes of 1000 actinobacteria strains.</title>
        <authorList>
            <person name="Klenk H.-P."/>
        </authorList>
    </citation>
    <scope>NUCLEOTIDE SEQUENCE [LARGE SCALE GENOMIC DNA]</scope>
    <source>
        <strain evidence="3 4">DSM 41695</strain>
    </source>
</reference>
<feature type="region of interest" description="Disordered" evidence="1">
    <location>
        <begin position="66"/>
        <end position="113"/>
    </location>
</feature>
<feature type="region of interest" description="Disordered" evidence="1">
    <location>
        <begin position="136"/>
        <end position="233"/>
    </location>
</feature>
<organism evidence="3 4">
    <name type="scientific">Streptomyces capillispiralis</name>
    <dbReference type="NCBI Taxonomy" id="68182"/>
    <lineage>
        <taxon>Bacteria</taxon>
        <taxon>Bacillati</taxon>
        <taxon>Actinomycetota</taxon>
        <taxon>Actinomycetes</taxon>
        <taxon>Kitasatosporales</taxon>
        <taxon>Streptomycetaceae</taxon>
        <taxon>Streptomyces</taxon>
    </lineage>
</organism>
<feature type="compositionally biased region" description="Low complexity" evidence="1">
    <location>
        <begin position="372"/>
        <end position="395"/>
    </location>
</feature>
<dbReference type="RefSeq" id="WP_145867610.1">
    <property type="nucleotide sequence ID" value="NZ_BNCE01000001.1"/>
</dbReference>
<dbReference type="Proteomes" id="UP000316603">
    <property type="component" value="Unassembled WGS sequence"/>
</dbReference>
<keyword evidence="2" id="KW-0812">Transmembrane</keyword>
<dbReference type="OrthoDB" id="4338553at2"/>
<evidence type="ECO:0000313" key="3">
    <source>
        <dbReference type="EMBL" id="TWF85638.1"/>
    </source>
</evidence>
<feature type="compositionally biased region" description="Acidic residues" evidence="1">
    <location>
        <begin position="198"/>
        <end position="209"/>
    </location>
</feature>
<feature type="region of interest" description="Disordered" evidence="1">
    <location>
        <begin position="1"/>
        <end position="33"/>
    </location>
</feature>
<evidence type="ECO:0000256" key="1">
    <source>
        <dbReference type="SAM" id="MobiDB-lite"/>
    </source>
</evidence>
<name>A0A561TEU3_9ACTN</name>
<feature type="compositionally biased region" description="Polar residues" evidence="1">
    <location>
        <begin position="347"/>
        <end position="371"/>
    </location>
</feature>
<sequence length="395" mass="38427">MADEQDRWLDRGTAERLLSGEPPEAADPDARDQAERLAATLRALSAPPPAAGEGLPGEAAALAAFRAAREERAAGAASTGPQAGTQPSDLGPIHIRAPRGDGSGTTAGPRRTRPVRLGLAAALVTGLVGGAAVLAGTGVLPTPSDGSGPAASATHAERPLLSSPPNDGTSGGAAPGGRQPDGADGTARDGVGARGDEDKDEDGDADGPEPGESGAGSGRGGQQIVSACRAWHDGEELDGHHKRLVEKAAGGPSRVGAYCAGVLSEAGTAGAGGTGGTGGVDPDVPDVPDAPADTGAAAGTGAGGNGNGPGNGTNGGQGNGDTREGGGDKGAGGNQGTGGTQGNQGNSRSQDNPQSTRSQGSQGSEGNEANRNQGTQQAQQNQVPQQTQQPQENRP</sequence>
<feature type="region of interest" description="Disordered" evidence="1">
    <location>
        <begin position="266"/>
        <end position="395"/>
    </location>
</feature>
<feature type="compositionally biased region" description="Gly residues" evidence="1">
    <location>
        <begin position="328"/>
        <end position="342"/>
    </location>
</feature>
<dbReference type="AlphaFoldDB" id="A0A561TEU3"/>
<feature type="compositionally biased region" description="Low complexity" evidence="1">
    <location>
        <begin position="287"/>
        <end position="297"/>
    </location>
</feature>
<feature type="compositionally biased region" description="Polar residues" evidence="1">
    <location>
        <begin position="79"/>
        <end position="88"/>
    </location>
</feature>
<dbReference type="EMBL" id="VIWV01000001">
    <property type="protein sequence ID" value="TWF85638.1"/>
    <property type="molecule type" value="Genomic_DNA"/>
</dbReference>
<feature type="transmembrane region" description="Helical" evidence="2">
    <location>
        <begin position="117"/>
        <end position="140"/>
    </location>
</feature>
<feature type="compositionally biased region" description="Basic and acidic residues" evidence="1">
    <location>
        <begin position="1"/>
        <end position="14"/>
    </location>
</feature>
<feature type="compositionally biased region" description="Gly residues" evidence="1">
    <location>
        <begin position="298"/>
        <end position="319"/>
    </location>
</feature>
<evidence type="ECO:0000313" key="4">
    <source>
        <dbReference type="Proteomes" id="UP000316603"/>
    </source>
</evidence>
<comment type="caution">
    <text evidence="3">The sequence shown here is derived from an EMBL/GenBank/DDBJ whole genome shotgun (WGS) entry which is preliminary data.</text>
</comment>
<proteinExistence type="predicted"/>
<feature type="compositionally biased region" description="Gly residues" evidence="1">
    <location>
        <begin position="269"/>
        <end position="279"/>
    </location>
</feature>
<keyword evidence="2" id="KW-0472">Membrane</keyword>
<keyword evidence="4" id="KW-1185">Reference proteome</keyword>
<keyword evidence="2" id="KW-1133">Transmembrane helix</keyword>
<protein>
    <submittedName>
        <fullName evidence="3">Uncharacterized protein</fullName>
    </submittedName>
</protein>
<accession>A0A561TEU3</accession>
<evidence type="ECO:0000256" key="2">
    <source>
        <dbReference type="SAM" id="Phobius"/>
    </source>
</evidence>